<gene>
    <name evidence="2" type="ORF">EVAR_28101_1</name>
</gene>
<dbReference type="EMBL" id="BGZK01000507">
    <property type="protein sequence ID" value="GBP47698.1"/>
    <property type="molecule type" value="Genomic_DNA"/>
</dbReference>
<dbReference type="AlphaFoldDB" id="A0A4C1W8L4"/>
<dbReference type="Proteomes" id="UP000299102">
    <property type="component" value="Unassembled WGS sequence"/>
</dbReference>
<name>A0A4C1W8L4_EUMVA</name>
<keyword evidence="3" id="KW-1185">Reference proteome</keyword>
<organism evidence="2 3">
    <name type="scientific">Eumeta variegata</name>
    <name type="common">Bagworm moth</name>
    <name type="synonym">Eumeta japonica</name>
    <dbReference type="NCBI Taxonomy" id="151549"/>
    <lineage>
        <taxon>Eukaryota</taxon>
        <taxon>Metazoa</taxon>
        <taxon>Ecdysozoa</taxon>
        <taxon>Arthropoda</taxon>
        <taxon>Hexapoda</taxon>
        <taxon>Insecta</taxon>
        <taxon>Pterygota</taxon>
        <taxon>Neoptera</taxon>
        <taxon>Endopterygota</taxon>
        <taxon>Lepidoptera</taxon>
        <taxon>Glossata</taxon>
        <taxon>Ditrysia</taxon>
        <taxon>Tineoidea</taxon>
        <taxon>Psychidae</taxon>
        <taxon>Oiketicinae</taxon>
        <taxon>Eumeta</taxon>
    </lineage>
</organism>
<reference evidence="2 3" key="1">
    <citation type="journal article" date="2019" name="Commun. Biol.">
        <title>The bagworm genome reveals a unique fibroin gene that provides high tensile strength.</title>
        <authorList>
            <person name="Kono N."/>
            <person name="Nakamura H."/>
            <person name="Ohtoshi R."/>
            <person name="Tomita M."/>
            <person name="Numata K."/>
            <person name="Arakawa K."/>
        </authorList>
    </citation>
    <scope>NUCLEOTIDE SEQUENCE [LARGE SCALE GENOMIC DNA]</scope>
</reference>
<accession>A0A4C1W8L4</accession>
<feature type="region of interest" description="Disordered" evidence="1">
    <location>
        <begin position="32"/>
        <end position="54"/>
    </location>
</feature>
<sequence>MYKPAYRKRVSNCRRRHAKPAHVIAARPAAISAATSRRPPTVGRRPPDGFVSENCGLREGLKRRYRFDHIRRDNDNKRVLGPVV</sequence>
<comment type="caution">
    <text evidence="2">The sequence shown here is derived from an EMBL/GenBank/DDBJ whole genome shotgun (WGS) entry which is preliminary data.</text>
</comment>
<protein>
    <submittedName>
        <fullName evidence="2">Uncharacterized protein</fullName>
    </submittedName>
</protein>
<evidence type="ECO:0000313" key="3">
    <source>
        <dbReference type="Proteomes" id="UP000299102"/>
    </source>
</evidence>
<evidence type="ECO:0000313" key="2">
    <source>
        <dbReference type="EMBL" id="GBP47698.1"/>
    </source>
</evidence>
<proteinExistence type="predicted"/>
<evidence type="ECO:0000256" key="1">
    <source>
        <dbReference type="SAM" id="MobiDB-lite"/>
    </source>
</evidence>